<organism evidence="1 2">
    <name type="scientific">Streptomyces broussonetiae</name>
    <dbReference type="NCBI Taxonomy" id="2686304"/>
    <lineage>
        <taxon>Bacteria</taxon>
        <taxon>Bacillati</taxon>
        <taxon>Actinomycetota</taxon>
        <taxon>Actinomycetes</taxon>
        <taxon>Kitasatosporales</taxon>
        <taxon>Streptomycetaceae</taxon>
        <taxon>Streptomyces</taxon>
    </lineage>
</organism>
<evidence type="ECO:0000313" key="2">
    <source>
        <dbReference type="Proteomes" id="UP001585080"/>
    </source>
</evidence>
<evidence type="ECO:0000313" key="1">
    <source>
        <dbReference type="EMBL" id="MFB8772092.1"/>
    </source>
</evidence>
<proteinExistence type="predicted"/>
<dbReference type="Proteomes" id="UP001585080">
    <property type="component" value="Unassembled WGS sequence"/>
</dbReference>
<dbReference type="EMBL" id="JAYMRP010000003">
    <property type="protein sequence ID" value="MFB8772092.1"/>
    <property type="molecule type" value="Genomic_DNA"/>
</dbReference>
<protein>
    <recommendedName>
        <fullName evidence="3">Minor tail protein</fullName>
    </recommendedName>
</protein>
<keyword evidence="2" id="KW-1185">Reference proteome</keyword>
<dbReference type="RefSeq" id="WP_376731074.1">
    <property type="nucleotide sequence ID" value="NZ_JAYMRP010000003.1"/>
</dbReference>
<name>A0ABV5E5G9_9ACTN</name>
<comment type="caution">
    <text evidence="1">The sequence shown here is derived from an EMBL/GenBank/DDBJ whole genome shotgun (WGS) entry which is preliminary data.</text>
</comment>
<sequence length="300" mass="31611">MTDAEYEAIAARFSDDGLDGSPADTQVVSAGVGLTVAVRAGVTASVRGHAWTSGDSTVTLAIGANASGSTRVDRLVLRLDRSDWTVRAVVKAGTPGAGAPALTQETGSTGVYEIPLARVTVLNGAASVTVAREELYVGSRLIPCRSSSRPLMPRQGDHAYELDTGRVILWDGSAWKRIYSDSGLVDITSPVSVWSSEAGSVLQERNGTVSVRLGTWRRTGGTLDNNTDSRLPVLIPAAYRHPTRDQSCLVYITGLNIGRCIIYAANNGDGKAGQVWLTNKPTIATGTTLVPQSGLSWVVD</sequence>
<reference evidence="1 2" key="1">
    <citation type="submission" date="2024-01" db="EMBL/GenBank/DDBJ databases">
        <title>Genome mining of biosynthetic gene clusters to explore secondary metabolites of Streptomyces sp.</title>
        <authorList>
            <person name="Baig A."/>
            <person name="Ajitkumar Shintre N."/>
            <person name="Kumar H."/>
            <person name="Anbarasu A."/>
            <person name="Ramaiah S."/>
        </authorList>
    </citation>
    <scope>NUCLEOTIDE SEQUENCE [LARGE SCALE GENOMIC DNA]</scope>
    <source>
        <strain evidence="1 2">A57</strain>
    </source>
</reference>
<gene>
    <name evidence="1" type="ORF">VSS16_05005</name>
</gene>
<evidence type="ECO:0008006" key="3">
    <source>
        <dbReference type="Google" id="ProtNLM"/>
    </source>
</evidence>
<accession>A0ABV5E5G9</accession>